<evidence type="ECO:0000313" key="3">
    <source>
        <dbReference type="Proteomes" id="UP000267145"/>
    </source>
</evidence>
<sequence>MARTRWQTGNSKPRIFDTVNTASVKKRRKTTKKERARSEDGPVPEVHLLDKKLPCPYCDKTYRKVDYLVGSASPETNLTDAQSTDMDVQMYTDNGASPLSATGHPQPDLSSSTAPFVATEIGNLPDFDSLAPYHPQNRACVDGRAANVAADFPKQTKFNPYSFMPISYDELGHDNVAALANRDGELYRRDQPVRVLRVLLKEGSPGGQHPAYAAPRAPLPWVVANGKQRVGLPPASWPHMSSPPSELDALDESASPAH</sequence>
<reference evidence="2 3" key="1">
    <citation type="submission" date="2018-10" db="EMBL/GenBank/DDBJ databases">
        <title>Genome sequence of Verticillium nonalfalfae VnAa140.</title>
        <authorList>
            <person name="Stajich J.E."/>
            <person name="Kasson M.T."/>
        </authorList>
    </citation>
    <scope>NUCLEOTIDE SEQUENCE [LARGE SCALE GENOMIC DNA]</scope>
    <source>
        <strain evidence="2 3">VnAa140</strain>
    </source>
</reference>
<proteinExistence type="predicted"/>
<dbReference type="AlphaFoldDB" id="A0A3M9YAH1"/>
<feature type="region of interest" description="Disordered" evidence="1">
    <location>
        <begin position="232"/>
        <end position="258"/>
    </location>
</feature>
<feature type="compositionally biased region" description="Basic residues" evidence="1">
    <location>
        <begin position="24"/>
        <end position="35"/>
    </location>
</feature>
<feature type="compositionally biased region" description="Polar residues" evidence="1">
    <location>
        <begin position="1"/>
        <end position="11"/>
    </location>
</feature>
<keyword evidence="3" id="KW-1185">Reference proteome</keyword>
<gene>
    <name evidence="2" type="ORF">D7B24_006608</name>
</gene>
<evidence type="ECO:0000256" key="1">
    <source>
        <dbReference type="SAM" id="MobiDB-lite"/>
    </source>
</evidence>
<dbReference type="GeneID" id="39610297"/>
<organism evidence="2 3">
    <name type="scientific">Verticillium nonalfalfae</name>
    <dbReference type="NCBI Taxonomy" id="1051616"/>
    <lineage>
        <taxon>Eukaryota</taxon>
        <taxon>Fungi</taxon>
        <taxon>Dikarya</taxon>
        <taxon>Ascomycota</taxon>
        <taxon>Pezizomycotina</taxon>
        <taxon>Sordariomycetes</taxon>
        <taxon>Hypocreomycetidae</taxon>
        <taxon>Glomerellales</taxon>
        <taxon>Plectosphaerellaceae</taxon>
        <taxon>Verticillium</taxon>
    </lineage>
</organism>
<name>A0A3M9YAH1_9PEZI</name>
<feature type="region of interest" description="Disordered" evidence="1">
    <location>
        <begin position="93"/>
        <end position="112"/>
    </location>
</feature>
<evidence type="ECO:0000313" key="2">
    <source>
        <dbReference type="EMBL" id="RNJ56962.1"/>
    </source>
</evidence>
<dbReference type="Proteomes" id="UP000267145">
    <property type="component" value="Unassembled WGS sequence"/>
</dbReference>
<accession>A0A3M9YAH1</accession>
<dbReference type="EMBL" id="RBVV01000048">
    <property type="protein sequence ID" value="RNJ56962.1"/>
    <property type="molecule type" value="Genomic_DNA"/>
</dbReference>
<protein>
    <submittedName>
        <fullName evidence="2">Uncharacterized protein</fullName>
    </submittedName>
</protein>
<feature type="region of interest" description="Disordered" evidence="1">
    <location>
        <begin position="1"/>
        <end position="43"/>
    </location>
</feature>
<dbReference type="RefSeq" id="XP_028495120.1">
    <property type="nucleotide sequence ID" value="XM_028640734.1"/>
</dbReference>
<comment type="caution">
    <text evidence="2">The sequence shown here is derived from an EMBL/GenBank/DDBJ whole genome shotgun (WGS) entry which is preliminary data.</text>
</comment>